<keyword evidence="3 7" id="KW-0547">Nucleotide-binding</keyword>
<dbReference type="OrthoDB" id="3176171at2759"/>
<comment type="similarity">
    <text evidence="7 8">Belongs to the TRAFAC class myosin-kinesin ATPase superfamily. Kinesin family.</text>
</comment>
<dbReference type="PRINTS" id="PR00380">
    <property type="entry name" value="KINESINHEAVY"/>
</dbReference>
<sequence>MTDDIEKQKMKLKVHIRLRPLSGDERNGIVRPEHKLMYLQDPSKPGYSSEYVFDRIFDADARQDDIFEEVGKPAVEHVLNGYNACCFAYGQTGSGKTHTMFGGDWEARGLIPRAAEYLFKTVEEMQDRGSAKLSVFVSFLEIYLEQVKDLGYFASTGSTEKKKAGPGFATVDPTNLDIYEDTSGLTLVKDLTYIPVQSALEVLDLLKAGLSMRQVAATGQNDVSSRSHTVFTLSIVQHRDKQQPITGRLHLIDLAGSERLDKSHSEGARLTETKSINKSLTALGKVVMALGAAQSYSGDLSGTSSHHIPFRDSKLTRLLKDSLQGNCHTSVLAALHPSPDNYEECFNTLQFAVRCQSVTLAPHVNTLGGESGGAGGSDGWQQQVEALRSELEMTHAHYQKLLEKVAGPGWSVDIGPAERMEGAAAATAASATLGAGGAASAASNDKISDGQHRGSAGYDLPTDTAKGHSADSRLKSQLDMLRDKLQAADAKFQLKKREADEFRERMMAKDFNQVNEMKRLRQQLLDSKAGLDDARGLLLHKTEEQQKNFDIELARLAADNAALRSQLAAMSASVTGLMEVKGGKVAAEKRERDTVVGDAEKRLKELVNLATVEKERQVDNLKQQSLYHINRKSSEAASLKKELDAVKAVHKEETEGLKKEIHYLMSYAEKVTEVLRTMETGVYGVIERGGLRQYKVPLRDRPGALQADRLRYMARAVEGVDELIEATEQAAAAASTMLTATSTGAPRVAANTLMAQRAGSAALSTSLTNSSNRQSARGPSPPNANAAGFAAATGSAWSVGSMPLDSSLPDLPEDLEVLKAQWEASMREAITHQVVAGLSSEKTIEYIRSLETQMQRYRQDLQLEKRRNAEMTVALKSVQRAHARPGSSINRVISGGVLTQPPTWGLGHTGSSAHSASSQTYGKLAQQQQRPATAGPAMRTVARQALSSSFDAAASSGPASAWPLASPSSQQAVGTGSGTFGSSFGLKSGGYMRENGLTY</sequence>
<evidence type="ECO:0000256" key="4">
    <source>
        <dbReference type="ARBA" id="ARBA00022840"/>
    </source>
</evidence>
<dbReference type="PROSITE" id="PS00411">
    <property type="entry name" value="KINESIN_MOTOR_1"/>
    <property type="match status" value="1"/>
</dbReference>
<dbReference type="Pfam" id="PF00225">
    <property type="entry name" value="Kinesin"/>
    <property type="match status" value="1"/>
</dbReference>
<dbReference type="STRING" id="1157962.A0A250WVG6"/>
<name>A0A250WVG6_9CHLO</name>
<dbReference type="PROSITE" id="PS50067">
    <property type="entry name" value="KINESIN_MOTOR_2"/>
    <property type="match status" value="1"/>
</dbReference>
<dbReference type="GO" id="GO:0005524">
    <property type="term" value="F:ATP binding"/>
    <property type="evidence" value="ECO:0007669"/>
    <property type="project" value="UniProtKB-UniRule"/>
</dbReference>
<evidence type="ECO:0000313" key="12">
    <source>
        <dbReference type="EMBL" id="GAX74811.1"/>
    </source>
</evidence>
<dbReference type="InterPro" id="IPR019821">
    <property type="entry name" value="Kinesin_motor_CS"/>
</dbReference>
<evidence type="ECO:0000256" key="9">
    <source>
        <dbReference type="SAM" id="Coils"/>
    </source>
</evidence>
<evidence type="ECO:0000256" key="3">
    <source>
        <dbReference type="ARBA" id="ARBA00022741"/>
    </source>
</evidence>
<dbReference type="GO" id="GO:0003777">
    <property type="term" value="F:microtubule motor activity"/>
    <property type="evidence" value="ECO:0007669"/>
    <property type="project" value="InterPro"/>
</dbReference>
<dbReference type="SUPFAM" id="SSF52540">
    <property type="entry name" value="P-loop containing nucleoside triphosphate hydrolases"/>
    <property type="match status" value="1"/>
</dbReference>
<evidence type="ECO:0000256" key="7">
    <source>
        <dbReference type="PROSITE-ProRule" id="PRU00283"/>
    </source>
</evidence>
<reference evidence="12 13" key="1">
    <citation type="submission" date="2017-08" db="EMBL/GenBank/DDBJ databases">
        <title>Acidophilic green algal genome provides insights into adaptation to an acidic environment.</title>
        <authorList>
            <person name="Hirooka S."/>
            <person name="Hirose Y."/>
            <person name="Kanesaki Y."/>
            <person name="Higuchi S."/>
            <person name="Fujiwara T."/>
            <person name="Onuma R."/>
            <person name="Era A."/>
            <person name="Ohbayashi R."/>
            <person name="Uzuka A."/>
            <person name="Nozaki H."/>
            <person name="Yoshikawa H."/>
            <person name="Miyagishima S.Y."/>
        </authorList>
    </citation>
    <scope>NUCLEOTIDE SEQUENCE [LARGE SCALE GENOMIC DNA]</scope>
    <source>
        <strain evidence="12 13">NIES-2499</strain>
    </source>
</reference>
<dbReference type="GO" id="GO:0051231">
    <property type="term" value="P:spindle elongation"/>
    <property type="evidence" value="ECO:0007669"/>
    <property type="project" value="TreeGrafter"/>
</dbReference>
<dbReference type="Proteomes" id="UP000232323">
    <property type="component" value="Unassembled WGS sequence"/>
</dbReference>
<feature type="region of interest" description="Disordered" evidence="10">
    <location>
        <begin position="439"/>
        <end position="471"/>
    </location>
</feature>
<feature type="region of interest" description="Disordered" evidence="10">
    <location>
        <begin position="903"/>
        <end position="939"/>
    </location>
</feature>
<evidence type="ECO:0000256" key="8">
    <source>
        <dbReference type="RuleBase" id="RU000394"/>
    </source>
</evidence>
<evidence type="ECO:0000259" key="11">
    <source>
        <dbReference type="PROSITE" id="PS50067"/>
    </source>
</evidence>
<dbReference type="InterPro" id="IPR027417">
    <property type="entry name" value="P-loop_NTPase"/>
</dbReference>
<dbReference type="SMART" id="SM00129">
    <property type="entry name" value="KISc"/>
    <property type="match status" value="1"/>
</dbReference>
<keyword evidence="5 9" id="KW-0175">Coiled coil</keyword>
<keyword evidence="13" id="KW-1185">Reference proteome</keyword>
<dbReference type="CDD" id="cd00106">
    <property type="entry name" value="KISc"/>
    <property type="match status" value="1"/>
</dbReference>
<dbReference type="AlphaFoldDB" id="A0A250WVG6"/>
<dbReference type="GO" id="GO:0007052">
    <property type="term" value="P:mitotic spindle organization"/>
    <property type="evidence" value="ECO:0007669"/>
    <property type="project" value="TreeGrafter"/>
</dbReference>
<evidence type="ECO:0000256" key="5">
    <source>
        <dbReference type="ARBA" id="ARBA00023054"/>
    </source>
</evidence>
<protein>
    <recommendedName>
        <fullName evidence="8">Kinesin-like protein</fullName>
    </recommendedName>
</protein>
<dbReference type="EMBL" id="BEGY01000009">
    <property type="protein sequence ID" value="GAX74811.1"/>
    <property type="molecule type" value="Genomic_DNA"/>
</dbReference>
<dbReference type="GO" id="GO:0005874">
    <property type="term" value="C:microtubule"/>
    <property type="evidence" value="ECO:0007669"/>
    <property type="project" value="UniProtKB-KW"/>
</dbReference>
<dbReference type="GO" id="GO:0005737">
    <property type="term" value="C:cytoplasm"/>
    <property type="evidence" value="ECO:0007669"/>
    <property type="project" value="UniProtKB-SubCell"/>
</dbReference>
<keyword evidence="2" id="KW-0963">Cytoplasm</keyword>
<dbReference type="PANTHER" id="PTHR47969">
    <property type="entry name" value="CHROMOSOME-ASSOCIATED KINESIN KIF4A-RELATED"/>
    <property type="match status" value="1"/>
</dbReference>
<feature type="binding site" evidence="7">
    <location>
        <begin position="90"/>
        <end position="97"/>
    </location>
    <ligand>
        <name>ATP</name>
        <dbReference type="ChEBI" id="CHEBI:30616"/>
    </ligand>
</feature>
<feature type="region of interest" description="Disordered" evidence="10">
    <location>
        <begin position="957"/>
        <end position="976"/>
    </location>
</feature>
<evidence type="ECO:0000256" key="10">
    <source>
        <dbReference type="SAM" id="MobiDB-lite"/>
    </source>
</evidence>
<evidence type="ECO:0000256" key="6">
    <source>
        <dbReference type="ARBA" id="ARBA00023175"/>
    </source>
</evidence>
<dbReference type="GO" id="GO:0007018">
    <property type="term" value="P:microtubule-based movement"/>
    <property type="evidence" value="ECO:0007669"/>
    <property type="project" value="InterPro"/>
</dbReference>
<organism evidence="12 13">
    <name type="scientific">Chlamydomonas eustigma</name>
    <dbReference type="NCBI Taxonomy" id="1157962"/>
    <lineage>
        <taxon>Eukaryota</taxon>
        <taxon>Viridiplantae</taxon>
        <taxon>Chlorophyta</taxon>
        <taxon>core chlorophytes</taxon>
        <taxon>Chlorophyceae</taxon>
        <taxon>CS clade</taxon>
        <taxon>Chlamydomonadales</taxon>
        <taxon>Chlamydomonadaceae</taxon>
        <taxon>Chlamydomonas</taxon>
    </lineage>
</organism>
<evidence type="ECO:0000256" key="2">
    <source>
        <dbReference type="ARBA" id="ARBA00022490"/>
    </source>
</evidence>
<feature type="coiled-coil region" evidence="9">
    <location>
        <begin position="478"/>
        <end position="505"/>
    </location>
</feature>
<feature type="region of interest" description="Disordered" evidence="10">
    <location>
        <begin position="764"/>
        <end position="788"/>
    </location>
</feature>
<dbReference type="GO" id="GO:0005875">
    <property type="term" value="C:microtubule associated complex"/>
    <property type="evidence" value="ECO:0007669"/>
    <property type="project" value="TreeGrafter"/>
</dbReference>
<keyword evidence="4 7" id="KW-0067">ATP-binding</keyword>
<dbReference type="InterPro" id="IPR001752">
    <property type="entry name" value="Kinesin_motor_dom"/>
</dbReference>
<comment type="subcellular location">
    <subcellularLocation>
        <location evidence="1">Cytoplasm</location>
    </subcellularLocation>
</comment>
<accession>A0A250WVG6</accession>
<keyword evidence="8" id="KW-0493">Microtubule</keyword>
<feature type="domain" description="Kinesin motor" evidence="11">
    <location>
        <begin position="11"/>
        <end position="358"/>
    </location>
</feature>
<dbReference type="GO" id="GO:0008017">
    <property type="term" value="F:microtubule binding"/>
    <property type="evidence" value="ECO:0007669"/>
    <property type="project" value="InterPro"/>
</dbReference>
<gene>
    <name evidence="12" type="ORF">CEUSTIGMA_g2258.t1</name>
</gene>
<keyword evidence="6 7" id="KW-0505">Motor protein</keyword>
<comment type="caution">
    <text evidence="12">The sequence shown here is derived from an EMBL/GenBank/DDBJ whole genome shotgun (WGS) entry which is preliminary data.</text>
</comment>
<dbReference type="InterPro" id="IPR036961">
    <property type="entry name" value="Kinesin_motor_dom_sf"/>
</dbReference>
<proteinExistence type="inferred from homology"/>
<evidence type="ECO:0000313" key="13">
    <source>
        <dbReference type="Proteomes" id="UP000232323"/>
    </source>
</evidence>
<dbReference type="InterPro" id="IPR027640">
    <property type="entry name" value="Kinesin-like_fam"/>
</dbReference>
<dbReference type="Gene3D" id="3.40.850.10">
    <property type="entry name" value="Kinesin motor domain"/>
    <property type="match status" value="1"/>
</dbReference>
<dbReference type="PANTHER" id="PTHR47969:SF15">
    <property type="entry name" value="CHROMOSOME-ASSOCIATED KINESIN KIF4A-RELATED"/>
    <property type="match status" value="1"/>
</dbReference>
<feature type="compositionally biased region" description="Low complexity" evidence="10">
    <location>
        <begin position="909"/>
        <end position="920"/>
    </location>
</feature>
<evidence type="ECO:0000256" key="1">
    <source>
        <dbReference type="ARBA" id="ARBA00004496"/>
    </source>
</evidence>